<accession>A0A6I2M947</accession>
<gene>
    <name evidence="2" type="ORF">GJU41_12855</name>
</gene>
<dbReference type="Proteomes" id="UP000441585">
    <property type="component" value="Unassembled WGS sequence"/>
</dbReference>
<dbReference type="GO" id="GO:0003677">
    <property type="term" value="F:DNA binding"/>
    <property type="evidence" value="ECO:0007669"/>
    <property type="project" value="InterPro"/>
</dbReference>
<dbReference type="SMART" id="SM00530">
    <property type="entry name" value="HTH_XRE"/>
    <property type="match status" value="1"/>
</dbReference>
<dbReference type="SUPFAM" id="SSF47413">
    <property type="entry name" value="lambda repressor-like DNA-binding domains"/>
    <property type="match status" value="1"/>
</dbReference>
<feature type="domain" description="HTH cro/C1-type" evidence="1">
    <location>
        <begin position="18"/>
        <end position="58"/>
    </location>
</feature>
<reference evidence="2 3" key="1">
    <citation type="submission" date="2019-11" db="EMBL/GenBank/DDBJ databases">
        <title>Bacillus idriensis genome.</title>
        <authorList>
            <person name="Konopka E.N."/>
            <person name="Newman J.D."/>
        </authorList>
    </citation>
    <scope>NUCLEOTIDE SEQUENCE [LARGE SCALE GENOMIC DNA]</scope>
    <source>
        <strain evidence="2 3">DSM 19097</strain>
    </source>
</reference>
<dbReference type="CDD" id="cd00093">
    <property type="entry name" value="HTH_XRE"/>
    <property type="match status" value="1"/>
</dbReference>
<organism evidence="2 3">
    <name type="scientific">Metabacillus idriensis</name>
    <dbReference type="NCBI Taxonomy" id="324768"/>
    <lineage>
        <taxon>Bacteria</taxon>
        <taxon>Bacillati</taxon>
        <taxon>Bacillota</taxon>
        <taxon>Bacilli</taxon>
        <taxon>Bacillales</taxon>
        <taxon>Bacillaceae</taxon>
        <taxon>Metabacillus</taxon>
    </lineage>
</organism>
<dbReference type="PROSITE" id="PS50943">
    <property type="entry name" value="HTH_CROC1"/>
    <property type="match status" value="1"/>
</dbReference>
<sequence>MTKVGRIIEEDGYRKGWVAKKAGIAPGTLSKIISGESEPTLRVALRLGKILNKTVEELWGHLIKEEKPPL</sequence>
<dbReference type="Gene3D" id="1.10.260.40">
    <property type="entry name" value="lambda repressor-like DNA-binding domains"/>
    <property type="match status" value="1"/>
</dbReference>
<dbReference type="InterPro" id="IPR001387">
    <property type="entry name" value="Cro/C1-type_HTH"/>
</dbReference>
<name>A0A6I2M947_9BACI</name>
<dbReference type="EMBL" id="WKKF01000002">
    <property type="protein sequence ID" value="MRX54865.1"/>
    <property type="molecule type" value="Genomic_DNA"/>
</dbReference>
<comment type="caution">
    <text evidence="2">The sequence shown here is derived from an EMBL/GenBank/DDBJ whole genome shotgun (WGS) entry which is preliminary data.</text>
</comment>
<evidence type="ECO:0000313" key="3">
    <source>
        <dbReference type="Proteomes" id="UP000441585"/>
    </source>
</evidence>
<dbReference type="Pfam" id="PF01381">
    <property type="entry name" value="HTH_3"/>
    <property type="match status" value="1"/>
</dbReference>
<protein>
    <submittedName>
        <fullName evidence="2">Helix-turn-helix domain-containing protein</fullName>
    </submittedName>
</protein>
<proteinExistence type="predicted"/>
<evidence type="ECO:0000259" key="1">
    <source>
        <dbReference type="PROSITE" id="PS50943"/>
    </source>
</evidence>
<keyword evidence="3" id="KW-1185">Reference proteome</keyword>
<dbReference type="InterPro" id="IPR010982">
    <property type="entry name" value="Lambda_DNA-bd_dom_sf"/>
</dbReference>
<dbReference type="AlphaFoldDB" id="A0A6I2M947"/>
<evidence type="ECO:0000313" key="2">
    <source>
        <dbReference type="EMBL" id="MRX54865.1"/>
    </source>
</evidence>